<dbReference type="AlphaFoldDB" id="A0AAV1SUA9"/>
<accession>A0AAV1SUA9</accession>
<gene>
    <name evidence="1" type="ORF">DCAF_LOCUS26414</name>
</gene>
<proteinExistence type="predicted"/>
<evidence type="ECO:0000313" key="1">
    <source>
        <dbReference type="EMBL" id="CAK7356144.1"/>
    </source>
</evidence>
<dbReference type="EMBL" id="CAWUPB010001197">
    <property type="protein sequence ID" value="CAK7356144.1"/>
    <property type="molecule type" value="Genomic_DNA"/>
</dbReference>
<keyword evidence="2" id="KW-1185">Reference proteome</keyword>
<protein>
    <submittedName>
        <fullName evidence="1">Uncharacterized protein</fullName>
    </submittedName>
</protein>
<comment type="caution">
    <text evidence="1">The sequence shown here is derived from an EMBL/GenBank/DDBJ whole genome shotgun (WGS) entry which is preliminary data.</text>
</comment>
<dbReference type="Proteomes" id="UP001314170">
    <property type="component" value="Unassembled WGS sequence"/>
</dbReference>
<sequence length="84" mass="9595">MFVKVVSWTRSLASACEVMKARMRERVLVGTYEKGLLAYTYKKGLVGERGLLALGWLFRVELELSREIVVSDKSRLSEVGDERK</sequence>
<reference evidence="1 2" key="1">
    <citation type="submission" date="2024-01" db="EMBL/GenBank/DDBJ databases">
        <authorList>
            <person name="Waweru B."/>
        </authorList>
    </citation>
    <scope>NUCLEOTIDE SEQUENCE [LARGE SCALE GENOMIC DNA]</scope>
</reference>
<organism evidence="1 2">
    <name type="scientific">Dovyalis caffra</name>
    <dbReference type="NCBI Taxonomy" id="77055"/>
    <lineage>
        <taxon>Eukaryota</taxon>
        <taxon>Viridiplantae</taxon>
        <taxon>Streptophyta</taxon>
        <taxon>Embryophyta</taxon>
        <taxon>Tracheophyta</taxon>
        <taxon>Spermatophyta</taxon>
        <taxon>Magnoliopsida</taxon>
        <taxon>eudicotyledons</taxon>
        <taxon>Gunneridae</taxon>
        <taxon>Pentapetalae</taxon>
        <taxon>rosids</taxon>
        <taxon>fabids</taxon>
        <taxon>Malpighiales</taxon>
        <taxon>Salicaceae</taxon>
        <taxon>Flacourtieae</taxon>
        <taxon>Dovyalis</taxon>
    </lineage>
</organism>
<name>A0AAV1SUA9_9ROSI</name>
<evidence type="ECO:0000313" key="2">
    <source>
        <dbReference type="Proteomes" id="UP001314170"/>
    </source>
</evidence>